<feature type="region of interest" description="Disordered" evidence="1">
    <location>
        <begin position="1"/>
        <end position="56"/>
    </location>
</feature>
<gene>
    <name evidence="2" type="ORF">CY34DRAFT_110136</name>
</gene>
<dbReference type="InParanoid" id="A0A0D0AS45"/>
<feature type="compositionally biased region" description="Polar residues" evidence="1">
    <location>
        <begin position="37"/>
        <end position="54"/>
    </location>
</feature>
<dbReference type="Proteomes" id="UP000054485">
    <property type="component" value="Unassembled WGS sequence"/>
</dbReference>
<dbReference type="HOGENOM" id="CLU_1066264_0_0_1"/>
<evidence type="ECO:0000256" key="1">
    <source>
        <dbReference type="SAM" id="MobiDB-lite"/>
    </source>
</evidence>
<dbReference type="OrthoDB" id="3270792at2759"/>
<feature type="region of interest" description="Disordered" evidence="1">
    <location>
        <begin position="184"/>
        <end position="230"/>
    </location>
</feature>
<evidence type="ECO:0000313" key="2">
    <source>
        <dbReference type="EMBL" id="KIK34803.1"/>
    </source>
</evidence>
<sequence>MAAFKALRGLLGARPRKAEEKPPIAKHVPAVLRPVNPTHQCNKQNAGGQNVGSSKQEKVFPTLAQVTSAVLARKAKQGGEAAVETAVKTSPSAVRIPFDALPISPPLPEQQIRPGLDQGAHKSPLARLRSAPQQSMPLKVNEKTVTLRSQPSILHPVAEARGRKSGDDAPLLRMLDRRAEKRSIPPRPQLPVLPHTTAAIRPPGSLRRSASFAGWHSPAEHRDRAAEEGTSMKEMFDQLEDIRIWIEGWDGTPDSNEKLIR</sequence>
<dbReference type="AlphaFoldDB" id="A0A0D0AS45"/>
<protein>
    <submittedName>
        <fullName evidence="2">Unplaced genomic scaffold CY34scaffold_570, whole genome shotgun sequence</fullName>
    </submittedName>
</protein>
<evidence type="ECO:0000313" key="3">
    <source>
        <dbReference type="Proteomes" id="UP000054485"/>
    </source>
</evidence>
<dbReference type="EMBL" id="KN835701">
    <property type="protein sequence ID" value="KIK34803.1"/>
    <property type="molecule type" value="Genomic_DNA"/>
</dbReference>
<reference evidence="3" key="2">
    <citation type="submission" date="2015-01" db="EMBL/GenBank/DDBJ databases">
        <title>Evolutionary Origins and Diversification of the Mycorrhizal Mutualists.</title>
        <authorList>
            <consortium name="DOE Joint Genome Institute"/>
            <consortium name="Mycorrhizal Genomics Consortium"/>
            <person name="Kohler A."/>
            <person name="Kuo A."/>
            <person name="Nagy L.G."/>
            <person name="Floudas D."/>
            <person name="Copeland A."/>
            <person name="Barry K.W."/>
            <person name="Cichocki N."/>
            <person name="Veneault-Fourrey C."/>
            <person name="LaButti K."/>
            <person name="Lindquist E.A."/>
            <person name="Lipzen A."/>
            <person name="Lundell T."/>
            <person name="Morin E."/>
            <person name="Murat C."/>
            <person name="Riley R."/>
            <person name="Ohm R."/>
            <person name="Sun H."/>
            <person name="Tunlid A."/>
            <person name="Henrissat B."/>
            <person name="Grigoriev I.V."/>
            <person name="Hibbett D.S."/>
            <person name="Martin F."/>
        </authorList>
    </citation>
    <scope>NUCLEOTIDE SEQUENCE [LARGE SCALE GENOMIC DNA]</scope>
    <source>
        <strain evidence="3">UH-Slu-Lm8-n1</strain>
    </source>
</reference>
<accession>A0A0D0AS45</accession>
<proteinExistence type="predicted"/>
<keyword evidence="3" id="KW-1185">Reference proteome</keyword>
<organism evidence="2 3">
    <name type="scientific">Suillus luteus UH-Slu-Lm8-n1</name>
    <dbReference type="NCBI Taxonomy" id="930992"/>
    <lineage>
        <taxon>Eukaryota</taxon>
        <taxon>Fungi</taxon>
        <taxon>Dikarya</taxon>
        <taxon>Basidiomycota</taxon>
        <taxon>Agaricomycotina</taxon>
        <taxon>Agaricomycetes</taxon>
        <taxon>Agaricomycetidae</taxon>
        <taxon>Boletales</taxon>
        <taxon>Suillineae</taxon>
        <taxon>Suillaceae</taxon>
        <taxon>Suillus</taxon>
    </lineage>
</organism>
<reference evidence="2 3" key="1">
    <citation type="submission" date="2014-04" db="EMBL/GenBank/DDBJ databases">
        <authorList>
            <consortium name="DOE Joint Genome Institute"/>
            <person name="Kuo A."/>
            <person name="Ruytinx J."/>
            <person name="Rineau F."/>
            <person name="Colpaert J."/>
            <person name="Kohler A."/>
            <person name="Nagy L.G."/>
            <person name="Floudas D."/>
            <person name="Copeland A."/>
            <person name="Barry K.W."/>
            <person name="Cichocki N."/>
            <person name="Veneault-Fourrey C."/>
            <person name="LaButti K."/>
            <person name="Lindquist E.A."/>
            <person name="Lipzen A."/>
            <person name="Lundell T."/>
            <person name="Morin E."/>
            <person name="Murat C."/>
            <person name="Sun H."/>
            <person name="Tunlid A."/>
            <person name="Henrissat B."/>
            <person name="Grigoriev I.V."/>
            <person name="Hibbett D.S."/>
            <person name="Martin F."/>
            <person name="Nordberg H.P."/>
            <person name="Cantor M.N."/>
            <person name="Hua S.X."/>
        </authorList>
    </citation>
    <scope>NUCLEOTIDE SEQUENCE [LARGE SCALE GENOMIC DNA]</scope>
    <source>
        <strain evidence="2 3">UH-Slu-Lm8-n1</strain>
    </source>
</reference>
<feature type="compositionally biased region" description="Basic and acidic residues" evidence="1">
    <location>
        <begin position="218"/>
        <end position="230"/>
    </location>
</feature>
<name>A0A0D0AS45_9AGAM</name>